<dbReference type="EMBL" id="LT907975">
    <property type="protein sequence ID" value="SOB60635.1"/>
    <property type="molecule type" value="Genomic_DNA"/>
</dbReference>
<dbReference type="KEGG" id="pprf:DPRO_3719"/>
<gene>
    <name evidence="1" type="ORF">DPRO_3719</name>
</gene>
<organism evidence="1 2">
    <name type="scientific">Pseudodesulfovibrio profundus</name>
    <dbReference type="NCBI Taxonomy" id="57320"/>
    <lineage>
        <taxon>Bacteria</taxon>
        <taxon>Pseudomonadati</taxon>
        <taxon>Thermodesulfobacteriota</taxon>
        <taxon>Desulfovibrionia</taxon>
        <taxon>Desulfovibrionales</taxon>
        <taxon>Desulfovibrionaceae</taxon>
    </lineage>
</organism>
<dbReference type="RefSeq" id="WP_157917559.1">
    <property type="nucleotide sequence ID" value="NZ_LT907975.1"/>
</dbReference>
<evidence type="ECO:0000313" key="2">
    <source>
        <dbReference type="Proteomes" id="UP000219215"/>
    </source>
</evidence>
<dbReference type="PROSITE" id="PS50292">
    <property type="entry name" value="PEROXIDASE_3"/>
    <property type="match status" value="1"/>
</dbReference>
<dbReference type="AlphaFoldDB" id="A0A2C8FDV1"/>
<name>A0A2C8FDV1_9BACT</name>
<reference evidence="2" key="1">
    <citation type="submission" date="2017-09" db="EMBL/GenBank/DDBJ databases">
        <authorList>
            <person name="Regsiter A."/>
            <person name="William W."/>
        </authorList>
    </citation>
    <scope>NUCLEOTIDE SEQUENCE [LARGE SCALE GENOMIC DNA]</scope>
    <source>
        <strain evidence="2">500-1</strain>
    </source>
</reference>
<dbReference type="Proteomes" id="UP000219215">
    <property type="component" value="Chromosome DPRO"/>
</dbReference>
<evidence type="ECO:0000313" key="1">
    <source>
        <dbReference type="EMBL" id="SOB60635.1"/>
    </source>
</evidence>
<protein>
    <submittedName>
        <fullName evidence="1">Uncharacterized protein</fullName>
    </submittedName>
</protein>
<sequence length="52" mass="6272">MSGSNRFFKVSLAKFKERLRADHPDWDDERIERAAKRKIRWVKKYGVFDGDD</sequence>
<dbReference type="InterPro" id="IPR019791">
    <property type="entry name" value="Haem_peroxidase_animal"/>
</dbReference>
<proteinExistence type="predicted"/>
<accession>A0A2C8FDV1</accession>
<keyword evidence="2" id="KW-1185">Reference proteome</keyword>